<comment type="caution">
    <text evidence="4">The sequence shown here is derived from an EMBL/GenBank/DDBJ whole genome shotgun (WGS) entry which is preliminary data.</text>
</comment>
<protein>
    <submittedName>
        <fullName evidence="4">Uncharacterized protein</fullName>
    </submittedName>
</protein>
<evidence type="ECO:0000313" key="5">
    <source>
        <dbReference type="Proteomes" id="UP001642484"/>
    </source>
</evidence>
<dbReference type="PANTHER" id="PTHR43722:SF1">
    <property type="entry name" value="PROLINE IMINOPEPTIDASE"/>
    <property type="match status" value="1"/>
</dbReference>
<proteinExistence type="predicted"/>
<evidence type="ECO:0000313" key="4">
    <source>
        <dbReference type="EMBL" id="CAK9025540.1"/>
    </source>
</evidence>
<evidence type="ECO:0000259" key="3">
    <source>
        <dbReference type="Pfam" id="PF08386"/>
    </source>
</evidence>
<organism evidence="4 5">
    <name type="scientific">Durusdinium trenchii</name>
    <dbReference type="NCBI Taxonomy" id="1381693"/>
    <lineage>
        <taxon>Eukaryota</taxon>
        <taxon>Sar</taxon>
        <taxon>Alveolata</taxon>
        <taxon>Dinophyceae</taxon>
        <taxon>Suessiales</taxon>
        <taxon>Symbiodiniaceae</taxon>
        <taxon>Durusdinium</taxon>
    </lineage>
</organism>
<dbReference type="InterPro" id="IPR005944">
    <property type="entry name" value="Pro_iminopeptidase"/>
</dbReference>
<dbReference type="Pfam" id="PF08386">
    <property type="entry name" value="Abhydrolase_4"/>
    <property type="match status" value="1"/>
</dbReference>
<dbReference type="Pfam" id="PF00561">
    <property type="entry name" value="Abhydrolase_1"/>
    <property type="match status" value="1"/>
</dbReference>
<dbReference type="Gene3D" id="3.40.50.1820">
    <property type="entry name" value="alpha/beta hydrolase"/>
    <property type="match status" value="1"/>
</dbReference>
<dbReference type="InterPro" id="IPR013595">
    <property type="entry name" value="Pept_S33_TAP-like_C"/>
</dbReference>
<keyword evidence="1" id="KW-0732">Signal</keyword>
<feature type="signal peptide" evidence="1">
    <location>
        <begin position="1"/>
        <end position="20"/>
    </location>
</feature>
<dbReference type="SUPFAM" id="SSF53474">
    <property type="entry name" value="alpha/beta-Hydrolases"/>
    <property type="match status" value="1"/>
</dbReference>
<dbReference type="PANTHER" id="PTHR43722">
    <property type="entry name" value="PROLINE IMINOPEPTIDASE"/>
    <property type="match status" value="1"/>
</dbReference>
<feature type="chain" id="PRO_5046687872" evidence="1">
    <location>
        <begin position="21"/>
        <end position="655"/>
    </location>
</feature>
<feature type="domain" description="AB hydrolase-1" evidence="2">
    <location>
        <begin position="115"/>
        <end position="370"/>
    </location>
</feature>
<evidence type="ECO:0000259" key="2">
    <source>
        <dbReference type="Pfam" id="PF00561"/>
    </source>
</evidence>
<dbReference type="InterPro" id="IPR000073">
    <property type="entry name" value="AB_hydrolase_1"/>
</dbReference>
<evidence type="ECO:0000256" key="1">
    <source>
        <dbReference type="SAM" id="SignalP"/>
    </source>
</evidence>
<dbReference type="InterPro" id="IPR029058">
    <property type="entry name" value="AB_hydrolase_fold"/>
</dbReference>
<accession>A0ABP0KFE3</accession>
<gene>
    <name evidence="4" type="ORF">CCMP2556_LOCUS16028</name>
</gene>
<name>A0ABP0KFE3_9DINO</name>
<dbReference type="EMBL" id="CAXAMN010008546">
    <property type="protein sequence ID" value="CAK9025540.1"/>
    <property type="molecule type" value="Genomic_DNA"/>
</dbReference>
<reference evidence="4 5" key="1">
    <citation type="submission" date="2024-02" db="EMBL/GenBank/DDBJ databases">
        <authorList>
            <person name="Chen Y."/>
            <person name="Shah S."/>
            <person name="Dougan E. K."/>
            <person name="Thang M."/>
            <person name="Chan C."/>
        </authorList>
    </citation>
    <scope>NUCLEOTIDE SEQUENCE [LARGE SCALE GENOMIC DNA]</scope>
</reference>
<dbReference type="Proteomes" id="UP001642484">
    <property type="component" value="Unassembled WGS sequence"/>
</dbReference>
<keyword evidence="5" id="KW-1185">Reference proteome</keyword>
<sequence>MLHIACAWILAVLALEHARGEDESCEECEESLSLRQLRSQRQAQAWSFEKPDPELLLWDRVVNATIGAVERVVYNGWLKVPLVHDPALLDFEEPPYLCLRVRGLKALKQPAANGPLLMHCGGPGSGRDCAQRMTELNLDIDGRHQLIASYDVLAIDQRGVNTSHDANETQGGWGEVPACPFSWSGHPVQRFPTIYCDETKKYLDGSKELQQELMEMLMPLDNQTAVQDAWESYVLPTWRGDTAFSTNEIDVRWFYRMVKLEHGLCYEAERYKMKAPNGRVYNALQFAGTVDLAHDMDLLRRALGAPKLSVYGASYGTAVSATYATIFPERSHRLVMDGVLNPFPDTEARGISFSKGIQAVWDGLEEDCERSLRLFPHGSPERCPAAPGASVKVQEVLKGSNQTLAFQLRQLMLIAATHAEDVGPVAMACIQQFHSGRQVPGCDQILPQLGISAGNDTDHFGLSMQALVMATDSSGRLNEEEFIVWWRKASASSLRRTARPSDVTGRTDESYPIGILWSINWMVAMSTWPSYSRPVPPAGASGVPAVIIGNLHDPQTAFESAQLLRRSFPEGYLVTWQGYGHCFKVYQHGSELLKEYNRSKAMGALPAYTNGVGKYACMSKVLSYLQTGHGLVDGHTCLVSEPLRLGRAAVEDATM</sequence>
<feature type="domain" description="Peptidase S33 tripeptidyl aminopeptidase-like C-terminal" evidence="3">
    <location>
        <begin position="526"/>
        <end position="583"/>
    </location>
</feature>